<dbReference type="AlphaFoldDB" id="A0A516KE77"/>
<organism evidence="2 3">
    <name type="scientific">Radiobacillus deserti</name>
    <dbReference type="NCBI Taxonomy" id="2594883"/>
    <lineage>
        <taxon>Bacteria</taxon>
        <taxon>Bacillati</taxon>
        <taxon>Bacillota</taxon>
        <taxon>Bacilli</taxon>
        <taxon>Bacillales</taxon>
        <taxon>Bacillaceae</taxon>
        <taxon>Radiobacillus</taxon>
    </lineage>
</organism>
<dbReference type="RefSeq" id="WP_143892562.1">
    <property type="nucleotide sequence ID" value="NZ_CP041666.1"/>
</dbReference>
<accession>A0A516KE77</accession>
<dbReference type="EMBL" id="CP041666">
    <property type="protein sequence ID" value="QDP39712.1"/>
    <property type="molecule type" value="Genomic_DNA"/>
</dbReference>
<feature type="domain" description="N-acetyltransferase" evidence="1">
    <location>
        <begin position="8"/>
        <end position="134"/>
    </location>
</feature>
<dbReference type="Gene3D" id="3.40.630.30">
    <property type="match status" value="1"/>
</dbReference>
<dbReference type="InterPro" id="IPR053144">
    <property type="entry name" value="Acetyltransferase_Butenolide"/>
</dbReference>
<reference evidence="2 3" key="1">
    <citation type="submission" date="2019-07" db="EMBL/GenBank/DDBJ databases">
        <authorList>
            <person name="Li J."/>
        </authorList>
    </citation>
    <scope>NUCLEOTIDE SEQUENCE [LARGE SCALE GENOMIC DNA]</scope>
    <source>
        <strain evidence="2 3">TKL69</strain>
    </source>
</reference>
<dbReference type="CDD" id="cd04301">
    <property type="entry name" value="NAT_SF"/>
    <property type="match status" value="1"/>
</dbReference>
<evidence type="ECO:0000259" key="1">
    <source>
        <dbReference type="PROSITE" id="PS51186"/>
    </source>
</evidence>
<name>A0A516KE77_9BACI</name>
<protein>
    <submittedName>
        <fullName evidence="2">GNAT family N-acetyltransferase</fullName>
    </submittedName>
</protein>
<keyword evidence="3" id="KW-1185">Reference proteome</keyword>
<dbReference type="Pfam" id="PF13508">
    <property type="entry name" value="Acetyltransf_7"/>
    <property type="match status" value="1"/>
</dbReference>
<evidence type="ECO:0000313" key="2">
    <source>
        <dbReference type="EMBL" id="QDP39712.1"/>
    </source>
</evidence>
<keyword evidence="2" id="KW-0808">Transferase</keyword>
<sequence length="134" mass="15870">MKWELGEYEIDTDSRRLDIDKLFFLLSNSYWAKERPRATVEESIKHSLNFGIYKRKEQIGFARVITDKAVFSWLMDVIIEDSYRGEGLGKWLVQTILEHPDVKLTSIGLATKDAHTLYEKYGFEHKEMMRRPRP</sequence>
<dbReference type="KEGG" id="aqt:FN924_05695"/>
<dbReference type="OrthoDB" id="3216107at2"/>
<dbReference type="InterPro" id="IPR000182">
    <property type="entry name" value="GNAT_dom"/>
</dbReference>
<dbReference type="PANTHER" id="PTHR43233:SF1">
    <property type="entry name" value="FAMILY N-ACETYLTRANSFERASE, PUTATIVE (AFU_ORTHOLOGUE AFUA_6G03350)-RELATED"/>
    <property type="match status" value="1"/>
</dbReference>
<dbReference type="Proteomes" id="UP000315215">
    <property type="component" value="Chromosome"/>
</dbReference>
<dbReference type="SUPFAM" id="SSF55729">
    <property type="entry name" value="Acyl-CoA N-acyltransferases (Nat)"/>
    <property type="match status" value="1"/>
</dbReference>
<dbReference type="PANTHER" id="PTHR43233">
    <property type="entry name" value="FAMILY N-ACETYLTRANSFERASE, PUTATIVE (AFU_ORTHOLOGUE AFUA_6G03350)-RELATED"/>
    <property type="match status" value="1"/>
</dbReference>
<evidence type="ECO:0000313" key="3">
    <source>
        <dbReference type="Proteomes" id="UP000315215"/>
    </source>
</evidence>
<dbReference type="GO" id="GO:0016747">
    <property type="term" value="F:acyltransferase activity, transferring groups other than amino-acyl groups"/>
    <property type="evidence" value="ECO:0007669"/>
    <property type="project" value="InterPro"/>
</dbReference>
<dbReference type="PROSITE" id="PS51186">
    <property type="entry name" value="GNAT"/>
    <property type="match status" value="1"/>
</dbReference>
<proteinExistence type="predicted"/>
<gene>
    <name evidence="2" type="ORF">FN924_05695</name>
</gene>
<dbReference type="InterPro" id="IPR016181">
    <property type="entry name" value="Acyl_CoA_acyltransferase"/>
</dbReference>